<evidence type="ECO:0000256" key="2">
    <source>
        <dbReference type="ARBA" id="ARBA00022679"/>
    </source>
</evidence>
<evidence type="ECO:0000313" key="8">
    <source>
        <dbReference type="Proteomes" id="UP000799324"/>
    </source>
</evidence>
<evidence type="ECO:0000259" key="5">
    <source>
        <dbReference type="Pfam" id="PF00891"/>
    </source>
</evidence>
<dbReference type="InterPro" id="IPR016461">
    <property type="entry name" value="COMT-like"/>
</dbReference>
<dbReference type="SUPFAM" id="SSF53335">
    <property type="entry name" value="S-adenosyl-L-methionine-dependent methyltransferases"/>
    <property type="match status" value="1"/>
</dbReference>
<dbReference type="PROSITE" id="PS51683">
    <property type="entry name" value="SAM_OMT_II"/>
    <property type="match status" value="1"/>
</dbReference>
<feature type="active site" description="Proton acceptor" evidence="4">
    <location>
        <position position="297"/>
    </location>
</feature>
<dbReference type="PANTHER" id="PTHR43712">
    <property type="entry name" value="PUTATIVE (AFU_ORTHOLOGUE AFUA_4G14580)-RELATED"/>
    <property type="match status" value="1"/>
</dbReference>
<evidence type="ECO:0000256" key="4">
    <source>
        <dbReference type="PIRSR" id="PIRSR005739-1"/>
    </source>
</evidence>
<dbReference type="PIRSF" id="PIRSF005739">
    <property type="entry name" value="O-mtase"/>
    <property type="match status" value="1"/>
</dbReference>
<feature type="domain" description="O-methyltransferase dimerisation" evidence="6">
    <location>
        <begin position="49"/>
        <end position="125"/>
    </location>
</feature>
<dbReference type="EMBL" id="MU004474">
    <property type="protein sequence ID" value="KAF2649916.1"/>
    <property type="molecule type" value="Genomic_DNA"/>
</dbReference>
<sequence length="397" mass="44502">MDVASLTRSLAQFAATPPSNVSNAERIAFLLACEETRLVMESPLEATVRLMFGGFESVALRLAIDMKLIDQGVAAGSEITAETLASGGGADVLLVSRIMRLLVAMKVFAETGPQTYIAKPLARTWALGSPLRDAAIHVSTQLPPVSFLPQYFEEKGYNNPADAFDGPFQYAHKSKEKFFDWLSERPRNQDAFNTTMRIQRMERGEDWFDYYPVEEKFLPHSDIQIVDIGGNIGYDLVKFRKRFPSLTGKLTFEDLPSIIDSASELPEGIDVVGHDFFEPQPTRLSNAQAYYLKNVLHDWPDKQARLNLQNIAPLMSRDSLLLIDENALPDENVGLYAAELDLIMMGVFASLDRTTKQFKELFESAGFQMTGVYRTRDYVTGSGTLFEAKLKDWSSDY</sequence>
<dbReference type="InterPro" id="IPR012967">
    <property type="entry name" value="COMT_dimerisation"/>
</dbReference>
<reference evidence="7" key="1">
    <citation type="journal article" date="2020" name="Stud. Mycol.">
        <title>101 Dothideomycetes genomes: a test case for predicting lifestyles and emergence of pathogens.</title>
        <authorList>
            <person name="Haridas S."/>
            <person name="Albert R."/>
            <person name="Binder M."/>
            <person name="Bloem J."/>
            <person name="Labutti K."/>
            <person name="Salamov A."/>
            <person name="Andreopoulos B."/>
            <person name="Baker S."/>
            <person name="Barry K."/>
            <person name="Bills G."/>
            <person name="Bluhm B."/>
            <person name="Cannon C."/>
            <person name="Castanera R."/>
            <person name="Culley D."/>
            <person name="Daum C."/>
            <person name="Ezra D."/>
            <person name="Gonzalez J."/>
            <person name="Henrissat B."/>
            <person name="Kuo A."/>
            <person name="Liang C."/>
            <person name="Lipzen A."/>
            <person name="Lutzoni F."/>
            <person name="Magnuson J."/>
            <person name="Mondo S."/>
            <person name="Nolan M."/>
            <person name="Ohm R."/>
            <person name="Pangilinan J."/>
            <person name="Park H.-J."/>
            <person name="Ramirez L."/>
            <person name="Alfaro M."/>
            <person name="Sun H."/>
            <person name="Tritt A."/>
            <person name="Yoshinaga Y."/>
            <person name="Zwiers L.-H."/>
            <person name="Turgeon B."/>
            <person name="Goodwin S."/>
            <person name="Spatafora J."/>
            <person name="Crous P."/>
            <person name="Grigoriev I."/>
        </authorList>
    </citation>
    <scope>NUCLEOTIDE SEQUENCE</scope>
    <source>
        <strain evidence="7">CBS 122681</strain>
    </source>
</reference>
<dbReference type="InterPro" id="IPR036388">
    <property type="entry name" value="WH-like_DNA-bd_sf"/>
</dbReference>
<keyword evidence="3" id="KW-0949">S-adenosyl-L-methionine</keyword>
<evidence type="ECO:0000259" key="6">
    <source>
        <dbReference type="Pfam" id="PF08100"/>
    </source>
</evidence>
<dbReference type="SUPFAM" id="SSF46785">
    <property type="entry name" value="Winged helix' DNA-binding domain"/>
    <property type="match status" value="1"/>
</dbReference>
<dbReference type="Gene3D" id="3.40.50.150">
    <property type="entry name" value="Vaccinia Virus protein VP39"/>
    <property type="match status" value="1"/>
</dbReference>
<dbReference type="GO" id="GO:0008171">
    <property type="term" value="F:O-methyltransferase activity"/>
    <property type="evidence" value="ECO:0007669"/>
    <property type="project" value="InterPro"/>
</dbReference>
<dbReference type="Proteomes" id="UP000799324">
    <property type="component" value="Unassembled WGS sequence"/>
</dbReference>
<dbReference type="InterPro" id="IPR001077">
    <property type="entry name" value="COMT_C"/>
</dbReference>
<dbReference type="AlphaFoldDB" id="A0A6A6SPZ1"/>
<dbReference type="Pfam" id="PF00891">
    <property type="entry name" value="Methyltransf_2"/>
    <property type="match status" value="1"/>
</dbReference>
<protein>
    <submittedName>
        <fullName evidence="7">S-adenosyl-L-methionine-dependent methyltransferase</fullName>
    </submittedName>
</protein>
<keyword evidence="8" id="KW-1185">Reference proteome</keyword>
<dbReference type="OrthoDB" id="1535081at2759"/>
<dbReference type="InterPro" id="IPR036390">
    <property type="entry name" value="WH_DNA-bd_sf"/>
</dbReference>
<dbReference type="Gene3D" id="1.10.10.10">
    <property type="entry name" value="Winged helix-like DNA-binding domain superfamily/Winged helix DNA-binding domain"/>
    <property type="match status" value="1"/>
</dbReference>
<feature type="domain" description="O-methyltransferase C-terminal" evidence="5">
    <location>
        <begin position="224"/>
        <end position="368"/>
    </location>
</feature>
<dbReference type="Pfam" id="PF08100">
    <property type="entry name" value="Dimerisation"/>
    <property type="match status" value="1"/>
</dbReference>
<name>A0A6A6SPZ1_9PLEO</name>
<evidence type="ECO:0000313" key="7">
    <source>
        <dbReference type="EMBL" id="KAF2649916.1"/>
    </source>
</evidence>
<dbReference type="GO" id="GO:0046983">
    <property type="term" value="F:protein dimerization activity"/>
    <property type="evidence" value="ECO:0007669"/>
    <property type="project" value="InterPro"/>
</dbReference>
<evidence type="ECO:0000256" key="3">
    <source>
        <dbReference type="ARBA" id="ARBA00022691"/>
    </source>
</evidence>
<dbReference type="InterPro" id="IPR029063">
    <property type="entry name" value="SAM-dependent_MTases_sf"/>
</dbReference>
<keyword evidence="2 7" id="KW-0808">Transferase</keyword>
<accession>A0A6A6SPZ1</accession>
<gene>
    <name evidence="7" type="ORF">K491DRAFT_771296</name>
</gene>
<dbReference type="GO" id="GO:0032259">
    <property type="term" value="P:methylation"/>
    <property type="evidence" value="ECO:0007669"/>
    <property type="project" value="UniProtKB-KW"/>
</dbReference>
<evidence type="ECO:0000256" key="1">
    <source>
        <dbReference type="ARBA" id="ARBA00022603"/>
    </source>
</evidence>
<dbReference type="PANTHER" id="PTHR43712:SF11">
    <property type="entry name" value="O-METHYLTRANSFERASE (AFU_ORTHOLOGUE AFUA_2G17820)-RELATED"/>
    <property type="match status" value="1"/>
</dbReference>
<organism evidence="7 8">
    <name type="scientific">Lophiostoma macrostomum CBS 122681</name>
    <dbReference type="NCBI Taxonomy" id="1314788"/>
    <lineage>
        <taxon>Eukaryota</taxon>
        <taxon>Fungi</taxon>
        <taxon>Dikarya</taxon>
        <taxon>Ascomycota</taxon>
        <taxon>Pezizomycotina</taxon>
        <taxon>Dothideomycetes</taxon>
        <taxon>Pleosporomycetidae</taxon>
        <taxon>Pleosporales</taxon>
        <taxon>Lophiostomataceae</taxon>
        <taxon>Lophiostoma</taxon>
    </lineage>
</organism>
<proteinExistence type="predicted"/>
<keyword evidence="1 7" id="KW-0489">Methyltransferase</keyword>